<evidence type="ECO:0000313" key="3">
    <source>
        <dbReference type="Proteomes" id="UP000094527"/>
    </source>
</evidence>
<gene>
    <name evidence="2" type="ORF">Ocin01_16040</name>
</gene>
<name>A0A1D2MCN3_ORCCI</name>
<protein>
    <submittedName>
        <fullName evidence="2">Uncharacterized protein</fullName>
    </submittedName>
</protein>
<evidence type="ECO:0000256" key="1">
    <source>
        <dbReference type="SAM" id="MobiDB-lite"/>
    </source>
</evidence>
<dbReference type="AlphaFoldDB" id="A0A1D2MCN3"/>
<feature type="compositionally biased region" description="Basic and acidic residues" evidence="1">
    <location>
        <begin position="57"/>
        <end position="67"/>
    </location>
</feature>
<sequence length="134" mass="14457">MTAQQPLLLNKVQVEPPSSPTETVEGSILKSAAVTSPPYPSSNQEHSGDKTIPNSQADHDFLRDATSKHPQSTSAALLISPSVEKENLNTPQGTNAQGSRKRKSNLKDCESTYSVRKPKLASQSDTEENQTQPS</sequence>
<reference evidence="2 3" key="1">
    <citation type="journal article" date="2016" name="Genome Biol. Evol.">
        <title>Gene Family Evolution Reflects Adaptation to Soil Environmental Stressors in the Genome of the Collembolan Orchesella cincta.</title>
        <authorList>
            <person name="Faddeeva-Vakhrusheva A."/>
            <person name="Derks M.F."/>
            <person name="Anvar S.Y."/>
            <person name="Agamennone V."/>
            <person name="Suring W."/>
            <person name="Smit S."/>
            <person name="van Straalen N.M."/>
            <person name="Roelofs D."/>
        </authorList>
    </citation>
    <scope>NUCLEOTIDE SEQUENCE [LARGE SCALE GENOMIC DNA]</scope>
    <source>
        <tissue evidence="2">Mixed pool</tissue>
    </source>
</reference>
<feature type="compositionally biased region" description="Polar residues" evidence="1">
    <location>
        <begin position="121"/>
        <end position="134"/>
    </location>
</feature>
<dbReference type="Proteomes" id="UP000094527">
    <property type="component" value="Unassembled WGS sequence"/>
</dbReference>
<evidence type="ECO:0000313" key="2">
    <source>
        <dbReference type="EMBL" id="ODM90644.1"/>
    </source>
</evidence>
<keyword evidence="3" id="KW-1185">Reference proteome</keyword>
<organism evidence="2 3">
    <name type="scientific">Orchesella cincta</name>
    <name type="common">Springtail</name>
    <name type="synonym">Podura cincta</name>
    <dbReference type="NCBI Taxonomy" id="48709"/>
    <lineage>
        <taxon>Eukaryota</taxon>
        <taxon>Metazoa</taxon>
        <taxon>Ecdysozoa</taxon>
        <taxon>Arthropoda</taxon>
        <taxon>Hexapoda</taxon>
        <taxon>Collembola</taxon>
        <taxon>Entomobryomorpha</taxon>
        <taxon>Entomobryoidea</taxon>
        <taxon>Orchesellidae</taxon>
        <taxon>Orchesellinae</taxon>
        <taxon>Orchesella</taxon>
    </lineage>
</organism>
<feature type="compositionally biased region" description="Polar residues" evidence="1">
    <location>
        <begin position="88"/>
        <end position="98"/>
    </location>
</feature>
<comment type="caution">
    <text evidence="2">The sequence shown here is derived from an EMBL/GenBank/DDBJ whole genome shotgun (WGS) entry which is preliminary data.</text>
</comment>
<proteinExistence type="predicted"/>
<dbReference type="EMBL" id="LJIJ01001870">
    <property type="protein sequence ID" value="ODM90644.1"/>
    <property type="molecule type" value="Genomic_DNA"/>
</dbReference>
<accession>A0A1D2MCN3</accession>
<feature type="region of interest" description="Disordered" evidence="1">
    <location>
        <begin position="1"/>
        <end position="134"/>
    </location>
</feature>